<dbReference type="SUPFAM" id="SSF54995">
    <property type="entry name" value="Ribosomal protein S6"/>
    <property type="match status" value="1"/>
</dbReference>
<dbReference type="EMBL" id="AK340543">
    <property type="protein sequence ID" value="BAH71131.1"/>
    <property type="molecule type" value="mRNA"/>
</dbReference>
<proteinExistence type="evidence at transcript level"/>
<name>C4WTB1_ACYPI</name>
<evidence type="ECO:0000256" key="2">
    <source>
        <dbReference type="ARBA" id="ARBA00035170"/>
    </source>
</evidence>
<dbReference type="InterPro" id="IPR035980">
    <property type="entry name" value="Ribosomal_bS6_sf"/>
</dbReference>
<dbReference type="AlphaFoldDB" id="C4WTB1"/>
<dbReference type="OrthoDB" id="268530at2759"/>
<dbReference type="InterPro" id="IPR000529">
    <property type="entry name" value="Ribosomal_bS6"/>
</dbReference>
<dbReference type="PANTHER" id="PTHR21011">
    <property type="entry name" value="MITOCHONDRIAL 28S RIBOSOMAL PROTEIN S6"/>
    <property type="match status" value="1"/>
</dbReference>
<dbReference type="CDD" id="cd15465">
    <property type="entry name" value="bS6_mito"/>
    <property type="match status" value="1"/>
</dbReference>
<dbReference type="Gene3D" id="3.30.70.60">
    <property type="match status" value="1"/>
</dbReference>
<accession>C4WTB1</accession>
<protein>
    <recommendedName>
        <fullName evidence="2">Small ribosomal subunit protein bS6m</fullName>
    </recommendedName>
    <alternativeName>
        <fullName evidence="3">28S ribosomal protein S6, mitochondrial</fullName>
    </alternativeName>
</protein>
<sequence>MFAVQVLPRPEITQCLKRTASKIFESGGFIRRIDYLGTAYTPWKISSHDAIHKQASYFIVEFDVPSSAVDPFNNYLSRDIDIIKPSIFKVPENIPQPACTLHEELKPPAYRFEVKEMGAIGKGKREKEARKKVQFNTGLDYKPFQR</sequence>
<dbReference type="InterPro" id="IPR014717">
    <property type="entry name" value="Transl_elong_EF1B/ribsomal_bS6"/>
</dbReference>
<comment type="similarity">
    <text evidence="1">Belongs to the bacterial ribosomal protein bS6 family.</text>
</comment>
<dbReference type="GO" id="GO:0006412">
    <property type="term" value="P:translation"/>
    <property type="evidence" value="ECO:0007669"/>
    <property type="project" value="InterPro"/>
</dbReference>
<organism evidence="4">
    <name type="scientific">Acyrthosiphon pisum</name>
    <name type="common">Pea aphid</name>
    <dbReference type="NCBI Taxonomy" id="7029"/>
    <lineage>
        <taxon>Eukaryota</taxon>
        <taxon>Metazoa</taxon>
        <taxon>Ecdysozoa</taxon>
        <taxon>Arthropoda</taxon>
        <taxon>Hexapoda</taxon>
        <taxon>Insecta</taxon>
        <taxon>Pterygota</taxon>
        <taxon>Neoptera</taxon>
        <taxon>Paraneoptera</taxon>
        <taxon>Hemiptera</taxon>
        <taxon>Sternorrhyncha</taxon>
        <taxon>Aphidomorpha</taxon>
        <taxon>Aphidoidea</taxon>
        <taxon>Aphididae</taxon>
        <taxon>Macrosiphini</taxon>
        <taxon>Acyrthosiphon</taxon>
    </lineage>
</organism>
<evidence type="ECO:0000256" key="1">
    <source>
        <dbReference type="ARBA" id="ARBA00009512"/>
    </source>
</evidence>
<dbReference type="GO" id="GO:0070181">
    <property type="term" value="F:small ribosomal subunit rRNA binding"/>
    <property type="evidence" value="ECO:0007669"/>
    <property type="project" value="TreeGrafter"/>
</dbReference>
<evidence type="ECO:0000313" key="4">
    <source>
        <dbReference type="EMBL" id="BAH71131.1"/>
    </source>
</evidence>
<reference evidence="4" key="1">
    <citation type="submission" date="2009-06" db="EMBL/GenBank/DDBJ databases">
        <title>A full-length cDNA resource of the pea aphid, Acyrthosiphon pisum.</title>
        <authorList>
            <person name="Shigenobu S."/>
            <person name="Nakabachi A."/>
            <person name="Richards S."/>
        </authorList>
    </citation>
    <scope>NUCLEOTIDE SEQUENCE</scope>
    <source>
        <strain evidence="4">LSR1</strain>
        <tissue evidence="4">Whole body</tissue>
    </source>
</reference>
<evidence type="ECO:0000256" key="3">
    <source>
        <dbReference type="ARBA" id="ARBA00035365"/>
    </source>
</evidence>
<dbReference type="PANTHER" id="PTHR21011:SF1">
    <property type="entry name" value="SMALL RIBOSOMAL SUBUNIT PROTEIN BS6M"/>
    <property type="match status" value="1"/>
</dbReference>
<dbReference type="Pfam" id="PF01250">
    <property type="entry name" value="Ribosomal_S6"/>
    <property type="match status" value="1"/>
</dbReference>
<dbReference type="GO" id="GO:0005763">
    <property type="term" value="C:mitochondrial small ribosomal subunit"/>
    <property type="evidence" value="ECO:0007669"/>
    <property type="project" value="TreeGrafter"/>
</dbReference>
<gene>
    <name evidence="4" type="primary">ACYPI000324</name>
</gene>
<dbReference type="GO" id="GO:0003735">
    <property type="term" value="F:structural constituent of ribosome"/>
    <property type="evidence" value="ECO:0007669"/>
    <property type="project" value="InterPro"/>
</dbReference>